<dbReference type="Pfam" id="PF07470">
    <property type="entry name" value="Glyco_hydro_88"/>
    <property type="match status" value="1"/>
</dbReference>
<dbReference type="Proteomes" id="UP000620550">
    <property type="component" value="Unassembled WGS sequence"/>
</dbReference>
<dbReference type="RefSeq" id="WP_189624738.1">
    <property type="nucleotide sequence ID" value="NZ_BNAF01000001.1"/>
</dbReference>
<dbReference type="InterPro" id="IPR008928">
    <property type="entry name" value="6-hairpin_glycosidase_sf"/>
</dbReference>
<keyword evidence="2" id="KW-0732">Signal</keyword>
<feature type="signal peptide" evidence="2">
    <location>
        <begin position="1"/>
        <end position="20"/>
    </location>
</feature>
<keyword evidence="4" id="KW-1185">Reference proteome</keyword>
<evidence type="ECO:0000313" key="3">
    <source>
        <dbReference type="EMBL" id="GHE23236.1"/>
    </source>
</evidence>
<dbReference type="InterPro" id="IPR012341">
    <property type="entry name" value="6hp_glycosidase-like_sf"/>
</dbReference>
<proteinExistence type="predicted"/>
<sequence length="366" mass="42065">MMKNSLILLLFLLFTQLLNAQSPLLKNWPDGQHPKDVGKALAYHFVDGRHELYAGRWIHYAEVCTWNGALEFARKTNDEQLVKLLIAKFEPFFSLEKALLPPKNHVDYNMFGSLALKLYSVTKDKRYLDMGLSYADTQWELPAQHKAEEKAWADKGYSWQTRLWIDDMYMITVVQTEAFKVTGDQKYIDRAAKEMVLYLDELQKPNGLFYHAPDVPFYWARGDGWMAVGMADLLTHLPQTHPDRPRILKGYRTMMKNLKAHQASSGMWNQLIDDPNCWAETSGSAMFTYGFIVGVQQGWLDAQEYGGAARKAWSALVPFIDERNNVTEVCIGTGKKNDKQYYYDRPRNAGDLHGQAPYLWCAVALL</sequence>
<dbReference type="PANTHER" id="PTHR33886:SF8">
    <property type="entry name" value="UNSATURATED RHAMNOGALACTURONAN HYDROLASE (EUROFUNG)"/>
    <property type="match status" value="1"/>
</dbReference>
<dbReference type="EMBL" id="BNAF01000001">
    <property type="protein sequence ID" value="GHE23236.1"/>
    <property type="molecule type" value="Genomic_DNA"/>
</dbReference>
<keyword evidence="1" id="KW-0378">Hydrolase</keyword>
<comment type="caution">
    <text evidence="3">The sequence shown here is derived from an EMBL/GenBank/DDBJ whole genome shotgun (WGS) entry which is preliminary data.</text>
</comment>
<reference evidence="4" key="1">
    <citation type="journal article" date="2019" name="Int. J. Syst. Evol. Microbiol.">
        <title>The Global Catalogue of Microorganisms (GCM) 10K type strain sequencing project: providing services to taxonomists for standard genome sequencing and annotation.</title>
        <authorList>
            <consortium name="The Broad Institute Genomics Platform"/>
            <consortium name="The Broad Institute Genome Sequencing Center for Infectious Disease"/>
            <person name="Wu L."/>
            <person name="Ma J."/>
        </authorList>
    </citation>
    <scope>NUCLEOTIDE SEQUENCE [LARGE SCALE GENOMIC DNA]</scope>
    <source>
        <strain evidence="4">CGMCC 1.12966</strain>
    </source>
</reference>
<dbReference type="SUPFAM" id="SSF48208">
    <property type="entry name" value="Six-hairpin glycosidases"/>
    <property type="match status" value="1"/>
</dbReference>
<organism evidence="3 4">
    <name type="scientific">Sphingobacterium griseoflavum</name>
    <dbReference type="NCBI Taxonomy" id="1474952"/>
    <lineage>
        <taxon>Bacteria</taxon>
        <taxon>Pseudomonadati</taxon>
        <taxon>Bacteroidota</taxon>
        <taxon>Sphingobacteriia</taxon>
        <taxon>Sphingobacteriales</taxon>
        <taxon>Sphingobacteriaceae</taxon>
        <taxon>Sphingobacterium</taxon>
    </lineage>
</organism>
<name>A0ABQ3HRY6_9SPHI</name>
<accession>A0ABQ3HRY6</accession>
<feature type="chain" id="PRO_5047360424" description="Glycosyl hydrolase" evidence="2">
    <location>
        <begin position="21"/>
        <end position="366"/>
    </location>
</feature>
<protein>
    <recommendedName>
        <fullName evidence="5">Glycosyl hydrolase</fullName>
    </recommendedName>
</protein>
<dbReference type="InterPro" id="IPR052043">
    <property type="entry name" value="PolySaccharide_Degr_Enz"/>
</dbReference>
<evidence type="ECO:0000256" key="2">
    <source>
        <dbReference type="SAM" id="SignalP"/>
    </source>
</evidence>
<dbReference type="PANTHER" id="PTHR33886">
    <property type="entry name" value="UNSATURATED RHAMNOGALACTURONAN HYDROLASE (EUROFUNG)"/>
    <property type="match status" value="1"/>
</dbReference>
<dbReference type="InterPro" id="IPR010905">
    <property type="entry name" value="Glyco_hydro_88"/>
</dbReference>
<gene>
    <name evidence="3" type="ORF">GCM10017764_02040</name>
</gene>
<evidence type="ECO:0000313" key="4">
    <source>
        <dbReference type="Proteomes" id="UP000620550"/>
    </source>
</evidence>
<dbReference type="Gene3D" id="1.50.10.10">
    <property type="match status" value="1"/>
</dbReference>
<evidence type="ECO:0000256" key="1">
    <source>
        <dbReference type="ARBA" id="ARBA00022801"/>
    </source>
</evidence>
<evidence type="ECO:0008006" key="5">
    <source>
        <dbReference type="Google" id="ProtNLM"/>
    </source>
</evidence>